<accession>A0A1I3MTF4</accession>
<keyword evidence="2" id="KW-1185">Reference proteome</keyword>
<dbReference type="EMBL" id="FOQD01000014">
    <property type="protein sequence ID" value="SFJ00298.1"/>
    <property type="molecule type" value="Genomic_DNA"/>
</dbReference>
<evidence type="ECO:0000313" key="2">
    <source>
        <dbReference type="Proteomes" id="UP000199518"/>
    </source>
</evidence>
<reference evidence="2" key="1">
    <citation type="submission" date="2016-10" db="EMBL/GenBank/DDBJ databases">
        <authorList>
            <person name="Varghese N."/>
            <person name="Submissions S."/>
        </authorList>
    </citation>
    <scope>NUCLEOTIDE SEQUENCE [LARGE SCALE GENOMIC DNA]</scope>
    <source>
        <strain evidence="2">DSM 26348</strain>
    </source>
</reference>
<organism evidence="1 2">
    <name type="scientific">Planctomicrobium piriforme</name>
    <dbReference type="NCBI Taxonomy" id="1576369"/>
    <lineage>
        <taxon>Bacteria</taxon>
        <taxon>Pseudomonadati</taxon>
        <taxon>Planctomycetota</taxon>
        <taxon>Planctomycetia</taxon>
        <taxon>Planctomycetales</taxon>
        <taxon>Planctomycetaceae</taxon>
        <taxon>Planctomicrobium</taxon>
    </lineage>
</organism>
<protein>
    <submittedName>
        <fullName evidence="1">Uncharacterized protein</fullName>
    </submittedName>
</protein>
<gene>
    <name evidence="1" type="ORF">SAMN05421753_114105</name>
</gene>
<dbReference type="AlphaFoldDB" id="A0A1I3MTF4"/>
<evidence type="ECO:0000313" key="1">
    <source>
        <dbReference type="EMBL" id="SFJ00298.1"/>
    </source>
</evidence>
<dbReference type="Proteomes" id="UP000199518">
    <property type="component" value="Unassembled WGS sequence"/>
</dbReference>
<name>A0A1I3MTF4_9PLAN</name>
<dbReference type="RefSeq" id="WP_092053000.1">
    <property type="nucleotide sequence ID" value="NZ_FOQD01000014.1"/>
</dbReference>
<sequence length="65" mass="6932">MTICDDAVGLFMLEGICQDLRAKAEARRPPQKPAKPAGSVVVRIATRAKMMISLLCGVCLSLSTV</sequence>
<proteinExistence type="predicted"/>